<dbReference type="InterPro" id="IPR050548">
    <property type="entry name" value="PcG_chromatin_remod_factors"/>
</dbReference>
<evidence type="ECO:0000259" key="7">
    <source>
        <dbReference type="PROSITE" id="PS50105"/>
    </source>
</evidence>
<dbReference type="SUPFAM" id="SSF47769">
    <property type="entry name" value="SAM/Pointed domain"/>
    <property type="match status" value="1"/>
</dbReference>
<dbReference type="GO" id="GO:0045892">
    <property type="term" value="P:negative regulation of DNA-templated transcription"/>
    <property type="evidence" value="ECO:0007669"/>
    <property type="project" value="TreeGrafter"/>
</dbReference>
<dbReference type="PANTHER" id="PTHR12247">
    <property type="entry name" value="POLYCOMB GROUP PROTEIN"/>
    <property type="match status" value="1"/>
</dbReference>
<dbReference type="CDD" id="cd20097">
    <property type="entry name" value="MBT_dSfmbt-like_rpt1"/>
    <property type="match status" value="1"/>
</dbReference>
<evidence type="ECO:0000313" key="8">
    <source>
        <dbReference type="EMBL" id="CAD5120574.1"/>
    </source>
</evidence>
<comment type="subcellular location">
    <subcellularLocation>
        <location evidence="1">Nucleus</location>
    </subcellularLocation>
</comment>
<dbReference type="PROSITE" id="PS50105">
    <property type="entry name" value="SAM_DOMAIN"/>
    <property type="match status" value="1"/>
</dbReference>
<keyword evidence="6" id="KW-0812">Transmembrane</keyword>
<dbReference type="Gene3D" id="1.10.150.50">
    <property type="entry name" value="Transcription Factor, Ets-1"/>
    <property type="match status" value="1"/>
</dbReference>
<comment type="caution">
    <text evidence="8">The sequence shown here is derived from an EMBL/GenBank/DDBJ whole genome shotgun (WGS) entry which is preliminary data.</text>
</comment>
<evidence type="ECO:0000313" key="9">
    <source>
        <dbReference type="Proteomes" id="UP000549394"/>
    </source>
</evidence>
<dbReference type="CDD" id="cd20100">
    <property type="entry name" value="MBT_dSfmbt-like_rpt4"/>
    <property type="match status" value="1"/>
</dbReference>
<sequence>MHHILKKPSPSMNILKIKFQLYKSAYFEKIPTKKLAKLLCVIFLVSLVIYCFYPRKRYTSAIGCKTRIAEMMIKDSGERRRYLDGVGYDLFNIEDSYFRTLSTITTMCESQERIGPPEDGGWDICLDASYRFSTPCLVYSFGIDNDFRFEEGIEDRFGCEVHAFDPSMNKEDYQYSDSIYFHNIGIDHENGLSIMGNWRLKTFGSILKELGHEDRHIDYLKLDVEFSEWPALYEMIKSGSIHKIRQLAVEFHTPEMDIHTKPNNKCTWAKGDTLRFMYRVILELKNTGFRKEFPPQSSGYYWRCSLDEAGFEAACSSNFKHLSIAELWQHIKPGVLVEVVNTDPAPHVKEPMYWIASIVKISGLYLLLRYESEVALPNLEFWTHFASDDLHFVGWCAENGANLSPPNSIIDKTDCWESFLFKRLDGAYTIPRNFRDSIKRCLELPNGLKVGMNVEILNKVALDTMLPGRIKSSTGGRLHIDYICPPAESKAEEDGFFYCHYLSPVLHPVGWCENSGHAMDPNVPALYRHLSSQKVSNAISYDDKDASPEMFPQQVAAESKNDIEFEEGMKLEAINPFKLSEITVASVSKLLDRGNMMISFDVNPVMPGRDWFCYHKSSPCLLPAGYCDYYGLDLTPPLSHKENFDWQTYLNDNAAKLAPVKLFDKELPAHTFKEGQKLEAADLISPHLVCVATVHKIAGRLLRIRFDGWSEAYDQWVDCESSDIYPIGWCEMVGHTLEVPPGSAAANGLKENTITGKGKGNRKKRSTIKRRKSSVEQNSSIQHDKSALSESTLPRPIAPKAVTHPALVSALSPFRSIQLTKNIPKYVEDDTDESSIMYTFAPGVDQQKIDPLNWTVEDVVVFLKRNDCGNLAESFSKKGIDGKGFLSLKKEDMSHLAGIKVSTSLKIYNLIQHLKDVAGIK</sequence>
<feature type="repeat" description="MBT" evidence="4">
    <location>
        <begin position="300"/>
        <end position="406"/>
    </location>
</feature>
<dbReference type="GO" id="GO:0042393">
    <property type="term" value="F:histone binding"/>
    <property type="evidence" value="ECO:0007669"/>
    <property type="project" value="TreeGrafter"/>
</dbReference>
<dbReference type="SMART" id="SM00561">
    <property type="entry name" value="MBT"/>
    <property type="match status" value="4"/>
</dbReference>
<keyword evidence="3" id="KW-0539">Nucleus</keyword>
<keyword evidence="9" id="KW-1185">Reference proteome</keyword>
<dbReference type="AlphaFoldDB" id="A0A7I8VWH6"/>
<dbReference type="InterPro" id="IPR025714">
    <property type="entry name" value="Methyltranfer_dom"/>
</dbReference>
<feature type="compositionally biased region" description="Basic residues" evidence="5">
    <location>
        <begin position="759"/>
        <end position="772"/>
    </location>
</feature>
<protein>
    <submittedName>
        <fullName evidence="8">DgyrCDS9139</fullName>
    </submittedName>
</protein>
<keyword evidence="2" id="KW-0677">Repeat</keyword>
<feature type="region of interest" description="Disordered" evidence="5">
    <location>
        <begin position="741"/>
        <end position="790"/>
    </location>
</feature>
<name>A0A7I8VWH6_9ANNE</name>
<evidence type="ECO:0000256" key="2">
    <source>
        <dbReference type="ARBA" id="ARBA00022737"/>
    </source>
</evidence>
<feature type="repeat" description="MBT" evidence="4">
    <location>
        <begin position="414"/>
        <end position="522"/>
    </location>
</feature>
<organism evidence="8 9">
    <name type="scientific">Dimorphilus gyrociliatus</name>
    <dbReference type="NCBI Taxonomy" id="2664684"/>
    <lineage>
        <taxon>Eukaryota</taxon>
        <taxon>Metazoa</taxon>
        <taxon>Spiralia</taxon>
        <taxon>Lophotrochozoa</taxon>
        <taxon>Annelida</taxon>
        <taxon>Polychaeta</taxon>
        <taxon>Polychaeta incertae sedis</taxon>
        <taxon>Dinophilidae</taxon>
        <taxon>Dimorphilus</taxon>
    </lineage>
</organism>
<dbReference type="GO" id="GO:0005634">
    <property type="term" value="C:nucleus"/>
    <property type="evidence" value="ECO:0007669"/>
    <property type="project" value="UniProtKB-SubCell"/>
</dbReference>
<dbReference type="Pfam" id="PF13383">
    <property type="entry name" value="Methyltransf_22"/>
    <property type="match status" value="1"/>
</dbReference>
<keyword evidence="6" id="KW-1133">Transmembrane helix</keyword>
<evidence type="ECO:0000256" key="1">
    <source>
        <dbReference type="ARBA" id="ARBA00004123"/>
    </source>
</evidence>
<dbReference type="InterPro" id="IPR004092">
    <property type="entry name" value="Mbt"/>
</dbReference>
<dbReference type="SUPFAM" id="SSF63748">
    <property type="entry name" value="Tudor/PWWP/MBT"/>
    <property type="match status" value="4"/>
</dbReference>
<evidence type="ECO:0000256" key="6">
    <source>
        <dbReference type="SAM" id="Phobius"/>
    </source>
</evidence>
<accession>A0A7I8VWH6</accession>
<dbReference type="GO" id="GO:0003682">
    <property type="term" value="F:chromatin binding"/>
    <property type="evidence" value="ECO:0007669"/>
    <property type="project" value="TreeGrafter"/>
</dbReference>
<dbReference type="OrthoDB" id="5800688at2759"/>
<dbReference type="EMBL" id="CAJFCJ010000012">
    <property type="protein sequence ID" value="CAD5120574.1"/>
    <property type="molecule type" value="Genomic_DNA"/>
</dbReference>
<dbReference type="Pfam" id="PF00536">
    <property type="entry name" value="SAM_1"/>
    <property type="match status" value="1"/>
</dbReference>
<feature type="domain" description="SAM" evidence="7">
    <location>
        <begin position="854"/>
        <end position="917"/>
    </location>
</feature>
<dbReference type="InterPro" id="IPR013761">
    <property type="entry name" value="SAM/pointed_sf"/>
</dbReference>
<feature type="repeat" description="MBT" evidence="4">
    <location>
        <begin position="533"/>
        <end position="637"/>
    </location>
</feature>
<feature type="repeat" description="MBT" evidence="4">
    <location>
        <begin position="644"/>
        <end position="740"/>
    </location>
</feature>
<evidence type="ECO:0000256" key="3">
    <source>
        <dbReference type="ARBA" id="ARBA00023242"/>
    </source>
</evidence>
<feature type="transmembrane region" description="Helical" evidence="6">
    <location>
        <begin position="35"/>
        <end position="55"/>
    </location>
</feature>
<dbReference type="Pfam" id="PF02820">
    <property type="entry name" value="MBT"/>
    <property type="match status" value="4"/>
</dbReference>
<dbReference type="InterPro" id="IPR001660">
    <property type="entry name" value="SAM"/>
</dbReference>
<proteinExistence type="predicted"/>
<keyword evidence="6" id="KW-0472">Membrane</keyword>
<dbReference type="Gene3D" id="2.30.30.140">
    <property type="match status" value="4"/>
</dbReference>
<evidence type="ECO:0000256" key="5">
    <source>
        <dbReference type="SAM" id="MobiDB-lite"/>
    </source>
</evidence>
<dbReference type="SMART" id="SM00454">
    <property type="entry name" value="SAM"/>
    <property type="match status" value="1"/>
</dbReference>
<evidence type="ECO:0000256" key="4">
    <source>
        <dbReference type="PROSITE-ProRule" id="PRU00459"/>
    </source>
</evidence>
<gene>
    <name evidence="8" type="ORF">DGYR_LOCUS8653</name>
</gene>
<dbReference type="PROSITE" id="PS51079">
    <property type="entry name" value="MBT"/>
    <property type="match status" value="4"/>
</dbReference>
<dbReference type="PANTHER" id="PTHR12247:SF104">
    <property type="entry name" value="POLYCOMB PROTEIN SFMBT"/>
    <property type="match status" value="1"/>
</dbReference>
<dbReference type="Proteomes" id="UP000549394">
    <property type="component" value="Unassembled WGS sequence"/>
</dbReference>
<reference evidence="8 9" key="1">
    <citation type="submission" date="2020-08" db="EMBL/GenBank/DDBJ databases">
        <authorList>
            <person name="Hejnol A."/>
        </authorList>
    </citation>
    <scope>NUCLEOTIDE SEQUENCE [LARGE SCALE GENOMIC DNA]</scope>
</reference>